<evidence type="ECO:0000256" key="3">
    <source>
        <dbReference type="ARBA" id="ARBA00022475"/>
    </source>
</evidence>
<evidence type="ECO:0000313" key="10">
    <source>
        <dbReference type="Proteomes" id="UP000823598"/>
    </source>
</evidence>
<organism evidence="9 10">
    <name type="scientific">Candidatus Limisoma faecipullorum</name>
    <dbReference type="NCBI Taxonomy" id="2840854"/>
    <lineage>
        <taxon>Bacteria</taxon>
        <taxon>Pseudomonadati</taxon>
        <taxon>Bacteroidota</taxon>
        <taxon>Bacteroidia</taxon>
        <taxon>Bacteroidales</taxon>
        <taxon>Candidatus Limisoma</taxon>
    </lineage>
</organism>
<feature type="region of interest" description="Disordered" evidence="8">
    <location>
        <begin position="138"/>
        <end position="160"/>
    </location>
</feature>
<comment type="caution">
    <text evidence="9">The sequence shown here is derived from an EMBL/GenBank/DDBJ whole genome shotgun (WGS) entry which is preliminary data.</text>
</comment>
<dbReference type="AlphaFoldDB" id="A0A9D9ISY5"/>
<evidence type="ECO:0000256" key="1">
    <source>
        <dbReference type="ARBA" id="ARBA00004162"/>
    </source>
</evidence>
<dbReference type="GO" id="GO:0005886">
    <property type="term" value="C:plasma membrane"/>
    <property type="evidence" value="ECO:0007669"/>
    <property type="project" value="UniProtKB-SubCell"/>
</dbReference>
<reference evidence="9" key="2">
    <citation type="journal article" date="2021" name="PeerJ">
        <title>Extensive microbial diversity within the chicken gut microbiome revealed by metagenomics and culture.</title>
        <authorList>
            <person name="Gilroy R."/>
            <person name="Ravi A."/>
            <person name="Getino M."/>
            <person name="Pursley I."/>
            <person name="Horton D.L."/>
            <person name="Alikhan N.F."/>
            <person name="Baker D."/>
            <person name="Gharbi K."/>
            <person name="Hall N."/>
            <person name="Watson M."/>
            <person name="Adriaenssens E.M."/>
            <person name="Foster-Nyarko E."/>
            <person name="Jarju S."/>
            <person name="Secka A."/>
            <person name="Antonio M."/>
            <person name="Oren A."/>
            <person name="Chaudhuri R.R."/>
            <person name="La Ragione R."/>
            <person name="Hildebrand F."/>
            <person name="Pallen M.J."/>
        </authorList>
    </citation>
    <scope>NUCLEOTIDE SEQUENCE</scope>
    <source>
        <strain evidence="9">6919</strain>
    </source>
</reference>
<keyword evidence="7" id="KW-0653">Protein transport</keyword>
<dbReference type="Proteomes" id="UP000823598">
    <property type="component" value="Unassembled WGS sequence"/>
</dbReference>
<keyword evidence="4 7" id="KW-0812">Transmembrane</keyword>
<keyword evidence="6" id="KW-0472">Membrane</keyword>
<gene>
    <name evidence="9" type="ORF">IAB88_08870</name>
</gene>
<dbReference type="GO" id="GO:0015031">
    <property type="term" value="P:protein transport"/>
    <property type="evidence" value="ECO:0007669"/>
    <property type="project" value="UniProtKB-KW"/>
</dbReference>
<keyword evidence="5" id="KW-1133">Transmembrane helix</keyword>
<comment type="subcellular location">
    <subcellularLocation>
        <location evidence="1">Cell membrane</location>
        <topology evidence="1">Single-pass membrane protein</topology>
    </subcellularLocation>
    <subcellularLocation>
        <location evidence="7">Cell membrane</location>
        <topology evidence="7">Single-pass type II membrane protein</topology>
    </subcellularLocation>
</comment>
<evidence type="ECO:0000256" key="8">
    <source>
        <dbReference type="SAM" id="MobiDB-lite"/>
    </source>
</evidence>
<name>A0A9D9ISY5_9BACT</name>
<evidence type="ECO:0000256" key="7">
    <source>
        <dbReference type="RuleBase" id="RU003879"/>
    </source>
</evidence>
<evidence type="ECO:0000256" key="6">
    <source>
        <dbReference type="ARBA" id="ARBA00023136"/>
    </source>
</evidence>
<keyword evidence="7" id="KW-0813">Transport</keyword>
<dbReference type="PANTHER" id="PTHR30558">
    <property type="entry name" value="EXBD MEMBRANE COMPONENT OF PMF-DRIVEN MACROMOLECULE IMPORT SYSTEM"/>
    <property type="match status" value="1"/>
</dbReference>
<sequence>MGRVKIKRKSTLIDMTAMSDVTVLLLTFFMLTSTFLQKEPVIVNTPSSVSEIKVPTSELVTILVDQERRVFISIAGSQDSTWSSERVRKDVLIRAANLYNETHKNKIEFTQQQVNTFAKINMFGYPLASLGEFLDQPQSKQDELVDPSKNPNAGIPIDDNKDLTKPNEFQIWMNAIYNVSRDVMDKDGKTFESAIKKGEGIAIKADKETPYEVVHVVMDNLQTLKMNRFSLMTALKSEEE</sequence>
<accession>A0A9D9ISY5</accession>
<dbReference type="EMBL" id="JADIMC010000101">
    <property type="protein sequence ID" value="MBO8477088.1"/>
    <property type="molecule type" value="Genomic_DNA"/>
</dbReference>
<dbReference type="PANTHER" id="PTHR30558:SF3">
    <property type="entry name" value="BIOPOLYMER TRANSPORT PROTEIN EXBD-RELATED"/>
    <property type="match status" value="1"/>
</dbReference>
<dbReference type="GO" id="GO:0022857">
    <property type="term" value="F:transmembrane transporter activity"/>
    <property type="evidence" value="ECO:0007669"/>
    <property type="project" value="InterPro"/>
</dbReference>
<dbReference type="Pfam" id="PF02472">
    <property type="entry name" value="ExbD"/>
    <property type="match status" value="1"/>
</dbReference>
<evidence type="ECO:0000313" key="9">
    <source>
        <dbReference type="EMBL" id="MBO8477088.1"/>
    </source>
</evidence>
<comment type="similarity">
    <text evidence="2 7">Belongs to the ExbD/TolR family.</text>
</comment>
<proteinExistence type="inferred from homology"/>
<evidence type="ECO:0000256" key="2">
    <source>
        <dbReference type="ARBA" id="ARBA00005811"/>
    </source>
</evidence>
<dbReference type="InterPro" id="IPR003400">
    <property type="entry name" value="ExbD"/>
</dbReference>
<keyword evidence="3" id="KW-1003">Cell membrane</keyword>
<protein>
    <submittedName>
        <fullName evidence="9">Biopolymer transporter ExbD</fullName>
    </submittedName>
</protein>
<evidence type="ECO:0000256" key="5">
    <source>
        <dbReference type="ARBA" id="ARBA00022989"/>
    </source>
</evidence>
<evidence type="ECO:0000256" key="4">
    <source>
        <dbReference type="ARBA" id="ARBA00022692"/>
    </source>
</evidence>
<reference evidence="9" key="1">
    <citation type="submission" date="2020-10" db="EMBL/GenBank/DDBJ databases">
        <authorList>
            <person name="Gilroy R."/>
        </authorList>
    </citation>
    <scope>NUCLEOTIDE SEQUENCE</scope>
    <source>
        <strain evidence="9">6919</strain>
    </source>
</reference>